<comment type="caution">
    <text evidence="1">The sequence shown here is derived from an EMBL/GenBank/DDBJ whole genome shotgun (WGS) entry which is preliminary data.</text>
</comment>
<accession>A0A9J5WB24</accession>
<sequence length="74" mass="8722">MITKQVMQREDEQLSHLVGSTRLNDACKCHGDTCHFEHDEFYKLQSRFEDMNMSLSLRNNVIELTKRFADNTLT</sequence>
<dbReference type="EMBL" id="JACXVP010000012">
    <property type="protein sequence ID" value="KAG5572762.1"/>
    <property type="molecule type" value="Genomic_DNA"/>
</dbReference>
<evidence type="ECO:0000313" key="1">
    <source>
        <dbReference type="EMBL" id="KAG5572762.1"/>
    </source>
</evidence>
<proteinExistence type="predicted"/>
<dbReference type="Proteomes" id="UP000824120">
    <property type="component" value="Chromosome 12"/>
</dbReference>
<keyword evidence="2" id="KW-1185">Reference proteome</keyword>
<evidence type="ECO:0000313" key="2">
    <source>
        <dbReference type="Proteomes" id="UP000824120"/>
    </source>
</evidence>
<reference evidence="1 2" key="1">
    <citation type="submission" date="2020-09" db="EMBL/GenBank/DDBJ databases">
        <title>De no assembly of potato wild relative species, Solanum commersonii.</title>
        <authorList>
            <person name="Cho K."/>
        </authorList>
    </citation>
    <scope>NUCLEOTIDE SEQUENCE [LARGE SCALE GENOMIC DNA]</scope>
    <source>
        <strain evidence="1">LZ3.2</strain>
        <tissue evidence="1">Leaf</tissue>
    </source>
</reference>
<name>A0A9J5WB24_SOLCO</name>
<protein>
    <submittedName>
        <fullName evidence="1">Uncharacterized protein</fullName>
    </submittedName>
</protein>
<gene>
    <name evidence="1" type="ORF">H5410_062528</name>
</gene>
<dbReference type="AlphaFoldDB" id="A0A9J5WB24"/>
<organism evidence="1 2">
    <name type="scientific">Solanum commersonii</name>
    <name type="common">Commerson's wild potato</name>
    <name type="synonym">Commerson's nightshade</name>
    <dbReference type="NCBI Taxonomy" id="4109"/>
    <lineage>
        <taxon>Eukaryota</taxon>
        <taxon>Viridiplantae</taxon>
        <taxon>Streptophyta</taxon>
        <taxon>Embryophyta</taxon>
        <taxon>Tracheophyta</taxon>
        <taxon>Spermatophyta</taxon>
        <taxon>Magnoliopsida</taxon>
        <taxon>eudicotyledons</taxon>
        <taxon>Gunneridae</taxon>
        <taxon>Pentapetalae</taxon>
        <taxon>asterids</taxon>
        <taxon>lamiids</taxon>
        <taxon>Solanales</taxon>
        <taxon>Solanaceae</taxon>
        <taxon>Solanoideae</taxon>
        <taxon>Solaneae</taxon>
        <taxon>Solanum</taxon>
    </lineage>
</organism>